<accession>A0A7W0C8H9</accession>
<reference evidence="2 3" key="1">
    <citation type="submission" date="2020-07" db="EMBL/GenBank/DDBJ databases">
        <title>Genomic Encyclopedia of Type Strains, Phase IV (KMG-IV): sequencing the most valuable type-strain genomes for metagenomic binning, comparative biology and taxonomic classification.</title>
        <authorList>
            <person name="Goeker M."/>
        </authorList>
    </citation>
    <scope>NUCLEOTIDE SEQUENCE [LARGE SCALE GENOMIC DNA]</scope>
    <source>
        <strain evidence="2 3">DSM 17721</strain>
    </source>
</reference>
<protein>
    <recommendedName>
        <fullName evidence="4">Alginate export domain-containing protein</fullName>
    </recommendedName>
</protein>
<sequence>MRKSTLFLKFTGILLAALLTAGTAVAQEDTPDFANDPLVGPAGTGTIALETPGNIMMSFGARARIIPTSENEWDFGFSDDLNGLQLLNGDIDKSFFKGHGNESGWVNENYIRTETQIYFNAMPRDRKWSFHAALEFDRPIDTSVVDARGGSETSSGFGLERLRGSYAINPNLRFNAGWDVWAMPDPAGLTYGDDAPGFWLDGDYGTFDFSVAYFKLSESNWGADSKIEWTTDNDSDNEDRDLYTGYLNYNVSESNRLTGLYMYDRIRNVATGSLLDVLSEQTGDTPNTDSHYLGLIYEGGAGLVNYFVEGIYQFGQADDTGLDGRYAYGHDDYDINAFAFAGDLELDLGDSAGWGLKPHLGFIYTSGDDDPEDDNLEGYTGVMAFQRWTKFGGENTIIGDGNTMMGTVLYGYLPGLYGNGTPVVVGGLPNTTGLGTARGDNPGLTMTSLGFSLTPKRYLMFKSNINSFWWNEDISVRSWVADPALAAEGFFKETKVDSGYVGTEWDNELLLALSKNTFIKGQAALLFPGEVMDDVTAARSATAAGPGEESDDVAYRLGAEFIWQF</sequence>
<name>A0A7W0C8H9_9BACT</name>
<gene>
    <name evidence="2" type="ORF">HNR65_001376</name>
</gene>
<proteinExistence type="predicted"/>
<organism evidence="2 3">
    <name type="scientific">Desulfosalsimonas propionicica</name>
    <dbReference type="NCBI Taxonomy" id="332175"/>
    <lineage>
        <taxon>Bacteria</taxon>
        <taxon>Pseudomonadati</taxon>
        <taxon>Thermodesulfobacteriota</taxon>
        <taxon>Desulfobacteria</taxon>
        <taxon>Desulfobacterales</taxon>
        <taxon>Desulfosalsimonadaceae</taxon>
        <taxon>Desulfosalsimonas</taxon>
    </lineage>
</organism>
<evidence type="ECO:0000313" key="2">
    <source>
        <dbReference type="EMBL" id="MBA2881050.1"/>
    </source>
</evidence>
<dbReference type="EMBL" id="JACDUS010000003">
    <property type="protein sequence ID" value="MBA2881050.1"/>
    <property type="molecule type" value="Genomic_DNA"/>
</dbReference>
<feature type="signal peptide" evidence="1">
    <location>
        <begin position="1"/>
        <end position="26"/>
    </location>
</feature>
<dbReference type="AlphaFoldDB" id="A0A7W0C8H9"/>
<evidence type="ECO:0000313" key="3">
    <source>
        <dbReference type="Proteomes" id="UP000525298"/>
    </source>
</evidence>
<dbReference type="RefSeq" id="WP_181550710.1">
    <property type="nucleotide sequence ID" value="NZ_JACDUS010000003.1"/>
</dbReference>
<keyword evidence="1" id="KW-0732">Signal</keyword>
<evidence type="ECO:0008006" key="4">
    <source>
        <dbReference type="Google" id="ProtNLM"/>
    </source>
</evidence>
<dbReference type="Proteomes" id="UP000525298">
    <property type="component" value="Unassembled WGS sequence"/>
</dbReference>
<comment type="caution">
    <text evidence="2">The sequence shown here is derived from an EMBL/GenBank/DDBJ whole genome shotgun (WGS) entry which is preliminary data.</text>
</comment>
<feature type="chain" id="PRO_5030826215" description="Alginate export domain-containing protein" evidence="1">
    <location>
        <begin position="27"/>
        <end position="565"/>
    </location>
</feature>
<keyword evidence="3" id="KW-1185">Reference proteome</keyword>
<evidence type="ECO:0000256" key="1">
    <source>
        <dbReference type="SAM" id="SignalP"/>
    </source>
</evidence>